<reference evidence="1" key="2">
    <citation type="journal article" date="2023" name="IMA Fungus">
        <title>Comparative genomic study of the Penicillium genus elucidates a diverse pangenome and 15 lateral gene transfer events.</title>
        <authorList>
            <person name="Petersen C."/>
            <person name="Sorensen T."/>
            <person name="Nielsen M.R."/>
            <person name="Sondergaard T.E."/>
            <person name="Sorensen J.L."/>
            <person name="Fitzpatrick D.A."/>
            <person name="Frisvad J.C."/>
            <person name="Nielsen K.L."/>
        </authorList>
    </citation>
    <scope>NUCLEOTIDE SEQUENCE</scope>
    <source>
        <strain evidence="1">IBT 16849</strain>
    </source>
</reference>
<dbReference type="AlphaFoldDB" id="A0A9W9IVT4"/>
<name>A0A9W9IVT4_9EURO</name>
<keyword evidence="2" id="KW-1185">Reference proteome</keyword>
<reference evidence="1" key="1">
    <citation type="submission" date="2022-11" db="EMBL/GenBank/DDBJ databases">
        <authorList>
            <person name="Petersen C."/>
        </authorList>
    </citation>
    <scope>NUCLEOTIDE SEQUENCE</scope>
    <source>
        <strain evidence="1">IBT 16849</strain>
    </source>
</reference>
<accession>A0A9W9IVT4</accession>
<dbReference type="Proteomes" id="UP001150879">
    <property type="component" value="Unassembled WGS sequence"/>
</dbReference>
<evidence type="ECO:0000313" key="2">
    <source>
        <dbReference type="Proteomes" id="UP001150879"/>
    </source>
</evidence>
<protein>
    <submittedName>
        <fullName evidence="1">Uncharacterized protein</fullName>
    </submittedName>
</protein>
<dbReference type="OrthoDB" id="7920740at2759"/>
<gene>
    <name evidence="1" type="ORF">N7472_009779</name>
</gene>
<comment type="caution">
    <text evidence="1">The sequence shown here is derived from an EMBL/GenBank/DDBJ whole genome shotgun (WGS) entry which is preliminary data.</text>
</comment>
<proteinExistence type="predicted"/>
<organism evidence="1 2">
    <name type="scientific">Penicillium cf. griseofulvum</name>
    <dbReference type="NCBI Taxonomy" id="2972120"/>
    <lineage>
        <taxon>Eukaryota</taxon>
        <taxon>Fungi</taxon>
        <taxon>Dikarya</taxon>
        <taxon>Ascomycota</taxon>
        <taxon>Pezizomycotina</taxon>
        <taxon>Eurotiomycetes</taxon>
        <taxon>Eurotiomycetidae</taxon>
        <taxon>Eurotiales</taxon>
        <taxon>Aspergillaceae</taxon>
        <taxon>Penicillium</taxon>
    </lineage>
</organism>
<sequence>MLDTTEQPYQPTREITSRFYSPDRLEEKLLGSENYKDWADRMKKKLERCGGLWITHTDLVQAHSSLSTQRIQANLNLWMMVFSNVSQTIRQELCAL</sequence>
<evidence type="ECO:0000313" key="1">
    <source>
        <dbReference type="EMBL" id="KAJ5184939.1"/>
    </source>
</evidence>
<dbReference type="EMBL" id="JAPQKP010000006">
    <property type="protein sequence ID" value="KAJ5184939.1"/>
    <property type="molecule type" value="Genomic_DNA"/>
</dbReference>